<accession>A0ACC0T8X9</accession>
<dbReference type="Proteomes" id="UP000006729">
    <property type="component" value="Chromosome 3"/>
</dbReference>
<name>A0ACC0T8X9_POPTR</name>
<proteinExistence type="predicted"/>
<evidence type="ECO:0000313" key="1">
    <source>
        <dbReference type="EMBL" id="KAI9397937.1"/>
    </source>
</evidence>
<keyword evidence="2" id="KW-1185">Reference proteome</keyword>
<evidence type="ECO:0000313" key="2">
    <source>
        <dbReference type="Proteomes" id="UP000006729"/>
    </source>
</evidence>
<protein>
    <submittedName>
        <fullName evidence="1">Uncharacterized protein</fullName>
    </submittedName>
</protein>
<comment type="caution">
    <text evidence="1">The sequence shown here is derived from an EMBL/GenBank/DDBJ whole genome shotgun (WGS) entry which is preliminary data.</text>
</comment>
<reference evidence="1 2" key="1">
    <citation type="journal article" date="2006" name="Science">
        <title>The genome of black cottonwood, Populus trichocarpa (Torr. &amp; Gray).</title>
        <authorList>
            <person name="Tuskan G.A."/>
            <person name="Difazio S."/>
            <person name="Jansson S."/>
            <person name="Bohlmann J."/>
            <person name="Grigoriev I."/>
            <person name="Hellsten U."/>
            <person name="Putnam N."/>
            <person name="Ralph S."/>
            <person name="Rombauts S."/>
            <person name="Salamov A."/>
            <person name="Schein J."/>
            <person name="Sterck L."/>
            <person name="Aerts A."/>
            <person name="Bhalerao R.R."/>
            <person name="Bhalerao R.P."/>
            <person name="Blaudez D."/>
            <person name="Boerjan W."/>
            <person name="Brun A."/>
            <person name="Brunner A."/>
            <person name="Busov V."/>
            <person name="Campbell M."/>
            <person name="Carlson J."/>
            <person name="Chalot M."/>
            <person name="Chapman J."/>
            <person name="Chen G.L."/>
            <person name="Cooper D."/>
            <person name="Coutinho P.M."/>
            <person name="Couturier J."/>
            <person name="Covert S."/>
            <person name="Cronk Q."/>
            <person name="Cunningham R."/>
            <person name="Davis J."/>
            <person name="Degroeve S."/>
            <person name="Dejardin A."/>
            <person name="Depamphilis C."/>
            <person name="Detter J."/>
            <person name="Dirks B."/>
            <person name="Dubchak I."/>
            <person name="Duplessis S."/>
            <person name="Ehlting J."/>
            <person name="Ellis B."/>
            <person name="Gendler K."/>
            <person name="Goodstein D."/>
            <person name="Gribskov M."/>
            <person name="Grimwood J."/>
            <person name="Groover A."/>
            <person name="Gunter L."/>
            <person name="Hamberger B."/>
            <person name="Heinze B."/>
            <person name="Helariutta Y."/>
            <person name="Henrissat B."/>
            <person name="Holligan D."/>
            <person name="Holt R."/>
            <person name="Huang W."/>
            <person name="Islam-Faridi N."/>
            <person name="Jones S."/>
            <person name="Jones-Rhoades M."/>
            <person name="Jorgensen R."/>
            <person name="Joshi C."/>
            <person name="Kangasjarvi J."/>
            <person name="Karlsson J."/>
            <person name="Kelleher C."/>
            <person name="Kirkpatrick R."/>
            <person name="Kirst M."/>
            <person name="Kohler A."/>
            <person name="Kalluri U."/>
            <person name="Larimer F."/>
            <person name="Leebens-Mack J."/>
            <person name="Leple J.C."/>
            <person name="Locascio P."/>
            <person name="Lou Y."/>
            <person name="Lucas S."/>
            <person name="Martin F."/>
            <person name="Montanini B."/>
            <person name="Napoli C."/>
            <person name="Nelson D.R."/>
            <person name="Nelson C."/>
            <person name="Nieminen K."/>
            <person name="Nilsson O."/>
            <person name="Pereda V."/>
            <person name="Peter G."/>
            <person name="Philippe R."/>
            <person name="Pilate G."/>
            <person name="Poliakov A."/>
            <person name="Razumovskaya J."/>
            <person name="Richardson P."/>
            <person name="Rinaldi C."/>
            <person name="Ritland K."/>
            <person name="Rouze P."/>
            <person name="Ryaboy D."/>
            <person name="Schmutz J."/>
            <person name="Schrader J."/>
            <person name="Segerman B."/>
            <person name="Shin H."/>
            <person name="Siddiqui A."/>
            <person name="Sterky F."/>
            <person name="Terry A."/>
            <person name="Tsai C.J."/>
            <person name="Uberbacher E."/>
            <person name="Unneberg P."/>
            <person name="Vahala J."/>
            <person name="Wall K."/>
            <person name="Wessler S."/>
            <person name="Yang G."/>
            <person name="Yin T."/>
            <person name="Douglas C."/>
            <person name="Marra M."/>
            <person name="Sandberg G."/>
            <person name="Van de Peer Y."/>
            <person name="Rokhsar D."/>
        </authorList>
    </citation>
    <scope>NUCLEOTIDE SEQUENCE [LARGE SCALE GENOMIC DNA]</scope>
    <source>
        <strain evidence="2">cv. Nisqually</strain>
    </source>
</reference>
<dbReference type="EMBL" id="CM009292">
    <property type="protein sequence ID" value="KAI9397937.1"/>
    <property type="molecule type" value="Genomic_DNA"/>
</dbReference>
<gene>
    <name evidence="1" type="ORF">POPTR_003G103550v4</name>
</gene>
<organism evidence="1 2">
    <name type="scientific">Populus trichocarpa</name>
    <name type="common">Western balsam poplar</name>
    <name type="synonym">Populus balsamifera subsp. trichocarpa</name>
    <dbReference type="NCBI Taxonomy" id="3694"/>
    <lineage>
        <taxon>Eukaryota</taxon>
        <taxon>Viridiplantae</taxon>
        <taxon>Streptophyta</taxon>
        <taxon>Embryophyta</taxon>
        <taxon>Tracheophyta</taxon>
        <taxon>Spermatophyta</taxon>
        <taxon>Magnoliopsida</taxon>
        <taxon>eudicotyledons</taxon>
        <taxon>Gunneridae</taxon>
        <taxon>Pentapetalae</taxon>
        <taxon>rosids</taxon>
        <taxon>fabids</taxon>
        <taxon>Malpighiales</taxon>
        <taxon>Salicaceae</taxon>
        <taxon>Saliceae</taxon>
        <taxon>Populus</taxon>
    </lineage>
</organism>
<sequence length="105" mass="11765">MEFLKDSTPNIKVPFTSPLVPNKPSSKPFSPPQIPILHTPPTPPPPLATITSPPLPPPTKTDFIDDYFKKLPPGYRFCPFDNEVVVHYLAKAMFAKEQDGRCYTL</sequence>